<name>A0A3B0ZMB3_9ZZZZ</name>
<keyword evidence="1" id="KW-1133">Transmembrane helix</keyword>
<protein>
    <recommendedName>
        <fullName evidence="3">PA2779 family protein</fullName>
    </recommendedName>
</protein>
<organism evidence="2">
    <name type="scientific">hydrothermal vent metagenome</name>
    <dbReference type="NCBI Taxonomy" id="652676"/>
    <lineage>
        <taxon>unclassified sequences</taxon>
        <taxon>metagenomes</taxon>
        <taxon>ecological metagenomes</taxon>
    </lineage>
</organism>
<dbReference type="AlphaFoldDB" id="A0A3B0ZMB3"/>
<accession>A0A3B0ZMB3</accession>
<dbReference type="EMBL" id="UOFS01000018">
    <property type="protein sequence ID" value="VAW94578.1"/>
    <property type="molecule type" value="Genomic_DNA"/>
</dbReference>
<evidence type="ECO:0000256" key="1">
    <source>
        <dbReference type="SAM" id="Phobius"/>
    </source>
</evidence>
<evidence type="ECO:0008006" key="3">
    <source>
        <dbReference type="Google" id="ProtNLM"/>
    </source>
</evidence>
<dbReference type="Pfam" id="PF20332">
    <property type="entry name" value="DUF6627"/>
    <property type="match status" value="1"/>
</dbReference>
<reference evidence="2" key="1">
    <citation type="submission" date="2018-06" db="EMBL/GenBank/DDBJ databases">
        <authorList>
            <person name="Zhirakovskaya E."/>
        </authorList>
    </citation>
    <scope>NUCLEOTIDE SEQUENCE</scope>
</reference>
<feature type="transmembrane region" description="Helical" evidence="1">
    <location>
        <begin position="104"/>
        <end position="126"/>
    </location>
</feature>
<proteinExistence type="predicted"/>
<dbReference type="InterPro" id="IPR046735">
    <property type="entry name" value="PA2779-like"/>
</dbReference>
<evidence type="ECO:0000313" key="2">
    <source>
        <dbReference type="EMBL" id="VAW94578.1"/>
    </source>
</evidence>
<keyword evidence="1" id="KW-0812">Transmembrane</keyword>
<sequence>MNLFFCKVSFSRLVVTISLICFSLNVTVSAALVTTLDSSKFQQSVGSTKELVLTQIINRIELQQQLVAFGVDSEQAQLRLNSMTDAEIATLASDIKNLPAGGDALTIIAVIFLVLLFTDIAGYTDLFPFVKKTARNSPQTQRDGEVIDRRVERKRKEPVVIEN</sequence>
<gene>
    <name evidence="2" type="ORF">MNBD_GAMMA22-2416</name>
</gene>
<keyword evidence="1" id="KW-0472">Membrane</keyword>
<dbReference type="NCBIfam" id="NF033919">
    <property type="entry name" value="PA2779_fam"/>
    <property type="match status" value="1"/>
</dbReference>